<evidence type="ECO:0000256" key="4">
    <source>
        <dbReference type="ARBA" id="ARBA00023125"/>
    </source>
</evidence>
<dbReference type="AlphaFoldDB" id="A0AAX3DW45"/>
<dbReference type="SUPFAM" id="SSF46785">
    <property type="entry name" value="Winged helix' DNA-binding domain"/>
    <property type="match status" value="1"/>
</dbReference>
<evidence type="ECO:0000256" key="3">
    <source>
        <dbReference type="ARBA" id="ARBA00023015"/>
    </source>
</evidence>
<reference evidence="7" key="1">
    <citation type="journal article" date="2022" name="Biol. Control">
        <title>In silico genomic analysis of Rhodopseudomonas palustris strains revealed potential biocontrol agents and crop yield enhancers.</title>
        <authorList>
            <person name="Surachat K."/>
            <person name="Kantachote D."/>
            <person name="Deachamag P."/>
            <person name="Wonglapsuwan M."/>
        </authorList>
    </citation>
    <scope>NUCLEOTIDE SEQUENCE</scope>
    <source>
        <strain evidence="7">TLS06</strain>
    </source>
</reference>
<dbReference type="InterPro" id="IPR036388">
    <property type="entry name" value="WH-like_DNA-bd_sf"/>
</dbReference>
<sequence length="282" mass="29949">MIDLDIAAVRAFVHVADLRSFTRAAEALGTTQAAISMRLQRLEALLERRLLERSPRSVGLTAEGSAFLDRARALIDNNDRAVASERVIVQSLRLGISDHVAGPDLVPLLARLGRGRSDLRIEVSIGFSRDLVDAFDRAELDAICIRESAGRRGGETLLRDEFGWFAAPDFDLVHGAPVPLASLTAPCGVRATAVRALDKARVPWTEVFVGGGVSAVVAAALAGLAVAPLAKRIAPPGLVDVGAKLKLPRLPASPVVLHSRVSDASRRAALRTLAATFRQIAG</sequence>
<dbReference type="Proteomes" id="UP001163166">
    <property type="component" value="Chromosome"/>
</dbReference>
<evidence type="ECO:0000256" key="1">
    <source>
        <dbReference type="ARBA" id="ARBA00003502"/>
    </source>
</evidence>
<dbReference type="Gene3D" id="1.10.10.10">
    <property type="entry name" value="Winged helix-like DNA-binding domain superfamily/Winged helix DNA-binding domain"/>
    <property type="match status" value="1"/>
</dbReference>
<evidence type="ECO:0000256" key="2">
    <source>
        <dbReference type="ARBA" id="ARBA00009437"/>
    </source>
</evidence>
<dbReference type="Pfam" id="PF00126">
    <property type="entry name" value="HTH_1"/>
    <property type="match status" value="1"/>
</dbReference>
<dbReference type="GO" id="GO:0003677">
    <property type="term" value="F:DNA binding"/>
    <property type="evidence" value="ECO:0007669"/>
    <property type="project" value="UniProtKB-KW"/>
</dbReference>
<dbReference type="PANTHER" id="PTHR30579:SF7">
    <property type="entry name" value="HTH-TYPE TRANSCRIPTIONAL REGULATOR LRHA-RELATED"/>
    <property type="match status" value="1"/>
</dbReference>
<evidence type="ECO:0000313" key="7">
    <source>
        <dbReference type="EMBL" id="UYO38207.1"/>
    </source>
</evidence>
<dbReference type="InterPro" id="IPR000847">
    <property type="entry name" value="LysR_HTH_N"/>
</dbReference>
<evidence type="ECO:0000259" key="6">
    <source>
        <dbReference type="PROSITE" id="PS50931"/>
    </source>
</evidence>
<comment type="similarity">
    <text evidence="2">Belongs to the LysR transcriptional regulatory family.</text>
</comment>
<dbReference type="InterPro" id="IPR036390">
    <property type="entry name" value="WH_DNA-bd_sf"/>
</dbReference>
<dbReference type="InterPro" id="IPR050176">
    <property type="entry name" value="LTTR"/>
</dbReference>
<organism evidence="7 8">
    <name type="scientific">Rhodopseudomonas palustris</name>
    <dbReference type="NCBI Taxonomy" id="1076"/>
    <lineage>
        <taxon>Bacteria</taxon>
        <taxon>Pseudomonadati</taxon>
        <taxon>Pseudomonadota</taxon>
        <taxon>Alphaproteobacteria</taxon>
        <taxon>Hyphomicrobiales</taxon>
        <taxon>Nitrobacteraceae</taxon>
        <taxon>Rhodopseudomonas</taxon>
    </lineage>
</organism>
<keyword evidence="3" id="KW-0805">Transcription regulation</keyword>
<dbReference type="EMBL" id="CP076676">
    <property type="protein sequence ID" value="UYO38207.1"/>
    <property type="molecule type" value="Genomic_DNA"/>
</dbReference>
<evidence type="ECO:0000313" key="8">
    <source>
        <dbReference type="Proteomes" id="UP001163166"/>
    </source>
</evidence>
<dbReference type="PANTHER" id="PTHR30579">
    <property type="entry name" value="TRANSCRIPTIONAL REGULATOR"/>
    <property type="match status" value="1"/>
</dbReference>
<feature type="domain" description="HTH lysR-type" evidence="6">
    <location>
        <begin position="4"/>
        <end position="61"/>
    </location>
</feature>
<dbReference type="GO" id="GO:0003700">
    <property type="term" value="F:DNA-binding transcription factor activity"/>
    <property type="evidence" value="ECO:0007669"/>
    <property type="project" value="InterPro"/>
</dbReference>
<comment type="function">
    <text evidence="1">NodD regulates the expression of the nodABCFE genes which encode other nodulation proteins. NodD is also a negative regulator of its own expression. Binds flavonoids as inducers.</text>
</comment>
<keyword evidence="4" id="KW-0238">DNA-binding</keyword>
<protein>
    <submittedName>
        <fullName evidence="7">LysR family transcriptional regulator</fullName>
    </submittedName>
</protein>
<proteinExistence type="inferred from homology"/>
<dbReference type="RefSeq" id="WP_264073817.1">
    <property type="nucleotide sequence ID" value="NZ_CP076676.1"/>
</dbReference>
<dbReference type="FunFam" id="1.10.10.10:FF:000001">
    <property type="entry name" value="LysR family transcriptional regulator"/>
    <property type="match status" value="1"/>
</dbReference>
<dbReference type="Gene3D" id="3.40.190.10">
    <property type="entry name" value="Periplasmic binding protein-like II"/>
    <property type="match status" value="2"/>
</dbReference>
<dbReference type="PRINTS" id="PR00039">
    <property type="entry name" value="HTHLYSR"/>
</dbReference>
<keyword evidence="5" id="KW-0804">Transcription</keyword>
<dbReference type="PROSITE" id="PS50931">
    <property type="entry name" value="HTH_LYSR"/>
    <property type="match status" value="1"/>
</dbReference>
<name>A0AAX3DW45_RHOPL</name>
<accession>A0AAX3DW45</accession>
<dbReference type="SUPFAM" id="SSF53850">
    <property type="entry name" value="Periplasmic binding protein-like II"/>
    <property type="match status" value="1"/>
</dbReference>
<gene>
    <name evidence="7" type="ORF">KQX62_15880</name>
</gene>
<dbReference type="Pfam" id="PF03466">
    <property type="entry name" value="LysR_substrate"/>
    <property type="match status" value="1"/>
</dbReference>
<dbReference type="InterPro" id="IPR005119">
    <property type="entry name" value="LysR_subst-bd"/>
</dbReference>
<evidence type="ECO:0000256" key="5">
    <source>
        <dbReference type="ARBA" id="ARBA00023163"/>
    </source>
</evidence>